<gene>
    <name evidence="9" type="ORF">PHET_07686</name>
</gene>
<dbReference type="Pfam" id="PF00581">
    <property type="entry name" value="Rhodanese"/>
    <property type="match status" value="1"/>
</dbReference>
<dbReference type="GO" id="GO:0005737">
    <property type="term" value="C:cytoplasm"/>
    <property type="evidence" value="ECO:0007669"/>
    <property type="project" value="TreeGrafter"/>
</dbReference>
<dbReference type="CDD" id="cd14498">
    <property type="entry name" value="DSP"/>
    <property type="match status" value="1"/>
</dbReference>
<evidence type="ECO:0000313" key="10">
    <source>
        <dbReference type="Proteomes" id="UP000748531"/>
    </source>
</evidence>
<dbReference type="InterPro" id="IPR020422">
    <property type="entry name" value="TYR_PHOSPHATASE_DUAL_dom"/>
</dbReference>
<feature type="compositionally biased region" description="Polar residues" evidence="5">
    <location>
        <begin position="419"/>
        <end position="433"/>
    </location>
</feature>
<keyword evidence="3" id="KW-0378">Hydrolase</keyword>
<dbReference type="GO" id="GO:0033550">
    <property type="term" value="F:MAP kinase tyrosine phosphatase activity"/>
    <property type="evidence" value="ECO:0007669"/>
    <property type="project" value="TreeGrafter"/>
</dbReference>
<dbReference type="PROSITE" id="PS50054">
    <property type="entry name" value="TYR_PHOSPHATASE_DUAL"/>
    <property type="match status" value="1"/>
</dbReference>
<dbReference type="OrthoDB" id="165342at2759"/>
<keyword evidence="4" id="KW-0904">Protein phosphatase</keyword>
<protein>
    <recommendedName>
        <fullName evidence="2">protein-tyrosine-phosphatase</fullName>
        <ecNumber evidence="2">3.1.3.48</ecNumber>
    </recommendedName>
</protein>
<dbReference type="PROSITE" id="PS50056">
    <property type="entry name" value="TYR_PHOSPHATASE_2"/>
    <property type="match status" value="1"/>
</dbReference>
<organism evidence="9 10">
    <name type="scientific">Paragonimus heterotremus</name>
    <dbReference type="NCBI Taxonomy" id="100268"/>
    <lineage>
        <taxon>Eukaryota</taxon>
        <taxon>Metazoa</taxon>
        <taxon>Spiralia</taxon>
        <taxon>Lophotrochozoa</taxon>
        <taxon>Platyhelminthes</taxon>
        <taxon>Trematoda</taxon>
        <taxon>Digenea</taxon>
        <taxon>Plagiorchiida</taxon>
        <taxon>Troglotremata</taxon>
        <taxon>Troglotrematidae</taxon>
        <taxon>Paragonimus</taxon>
    </lineage>
</organism>
<dbReference type="PANTHER" id="PTHR10159:SF519">
    <property type="entry name" value="DUAL SPECIFICITY PROTEIN PHOSPHATASE MPK3"/>
    <property type="match status" value="1"/>
</dbReference>
<feature type="domain" description="Tyrosine specific protein phosphatases" evidence="7">
    <location>
        <begin position="339"/>
        <end position="398"/>
    </location>
</feature>
<feature type="domain" description="Rhodanese" evidence="8">
    <location>
        <begin position="43"/>
        <end position="167"/>
    </location>
</feature>
<dbReference type="Proteomes" id="UP000748531">
    <property type="component" value="Unassembled WGS sequence"/>
</dbReference>
<evidence type="ECO:0000256" key="2">
    <source>
        <dbReference type="ARBA" id="ARBA00013064"/>
    </source>
</evidence>
<dbReference type="SUPFAM" id="SSF52821">
    <property type="entry name" value="Rhodanese/Cell cycle control phosphatase"/>
    <property type="match status" value="1"/>
</dbReference>
<evidence type="ECO:0000256" key="3">
    <source>
        <dbReference type="ARBA" id="ARBA00022801"/>
    </source>
</evidence>
<dbReference type="EMBL" id="LUCH01004237">
    <property type="protein sequence ID" value="KAF5399224.1"/>
    <property type="molecule type" value="Genomic_DNA"/>
</dbReference>
<dbReference type="AlphaFoldDB" id="A0A8J4THI8"/>
<evidence type="ECO:0000259" key="7">
    <source>
        <dbReference type="PROSITE" id="PS50056"/>
    </source>
</evidence>
<dbReference type="InterPro" id="IPR029021">
    <property type="entry name" value="Prot-tyrosine_phosphatase-like"/>
</dbReference>
<comment type="similarity">
    <text evidence="1">Belongs to the protein-tyrosine phosphatase family. Non-receptor class dual specificity subfamily.</text>
</comment>
<reference evidence="9" key="1">
    <citation type="submission" date="2019-05" db="EMBL/GenBank/DDBJ databases">
        <title>Annotation for the trematode Paragonimus heterotremus.</title>
        <authorList>
            <person name="Choi Y.-J."/>
        </authorList>
    </citation>
    <scope>NUCLEOTIDE SEQUENCE</scope>
    <source>
        <strain evidence="9">LC</strain>
    </source>
</reference>
<accession>A0A8J4THI8</accession>
<dbReference type="SMART" id="SM00195">
    <property type="entry name" value="DSPc"/>
    <property type="match status" value="1"/>
</dbReference>
<dbReference type="PROSITE" id="PS50206">
    <property type="entry name" value="RHODANESE_3"/>
    <property type="match status" value="1"/>
</dbReference>
<dbReference type="InterPro" id="IPR000340">
    <property type="entry name" value="Dual-sp_phosphatase_cat-dom"/>
</dbReference>
<dbReference type="Gene3D" id="3.90.190.10">
    <property type="entry name" value="Protein tyrosine phosphatase superfamily"/>
    <property type="match status" value="1"/>
</dbReference>
<dbReference type="EC" id="3.1.3.48" evidence="2"/>
<feature type="domain" description="Tyrosine-protein phosphatase" evidence="6">
    <location>
        <begin position="275"/>
        <end position="419"/>
    </location>
</feature>
<evidence type="ECO:0000256" key="4">
    <source>
        <dbReference type="ARBA" id="ARBA00022912"/>
    </source>
</evidence>
<dbReference type="Pfam" id="PF00782">
    <property type="entry name" value="DSPc"/>
    <property type="match status" value="1"/>
</dbReference>
<dbReference type="GO" id="GO:0017017">
    <property type="term" value="F:MAP kinase tyrosine/serine/threonine phosphatase activity"/>
    <property type="evidence" value="ECO:0007669"/>
    <property type="project" value="TreeGrafter"/>
</dbReference>
<dbReference type="GO" id="GO:0008330">
    <property type="term" value="F:protein tyrosine/threonine phosphatase activity"/>
    <property type="evidence" value="ECO:0007669"/>
    <property type="project" value="TreeGrafter"/>
</dbReference>
<evidence type="ECO:0000256" key="1">
    <source>
        <dbReference type="ARBA" id="ARBA00008601"/>
    </source>
</evidence>
<dbReference type="PANTHER" id="PTHR10159">
    <property type="entry name" value="DUAL SPECIFICITY PROTEIN PHOSPHATASE"/>
    <property type="match status" value="1"/>
</dbReference>
<evidence type="ECO:0000259" key="6">
    <source>
        <dbReference type="PROSITE" id="PS50054"/>
    </source>
</evidence>
<dbReference type="Gene3D" id="3.40.250.10">
    <property type="entry name" value="Rhodanese-like domain"/>
    <property type="match status" value="1"/>
</dbReference>
<dbReference type="PRINTS" id="PR01908">
    <property type="entry name" value="ADSPHPHTASE"/>
</dbReference>
<keyword evidence="10" id="KW-1185">Reference proteome</keyword>
<dbReference type="InterPro" id="IPR000387">
    <property type="entry name" value="Tyr_Pase_dom"/>
</dbReference>
<proteinExistence type="inferred from homology"/>
<name>A0A8J4THI8_9TREM</name>
<dbReference type="InterPro" id="IPR036873">
    <property type="entry name" value="Rhodanese-like_dom_sf"/>
</dbReference>
<dbReference type="InterPro" id="IPR001763">
    <property type="entry name" value="Rhodanese-like_dom"/>
</dbReference>
<evidence type="ECO:0000256" key="5">
    <source>
        <dbReference type="SAM" id="MobiDB-lite"/>
    </source>
</evidence>
<dbReference type="SUPFAM" id="SSF52799">
    <property type="entry name" value="(Phosphotyrosine protein) phosphatases II"/>
    <property type="match status" value="1"/>
</dbReference>
<evidence type="ECO:0000313" key="9">
    <source>
        <dbReference type="EMBL" id="KAF5399224.1"/>
    </source>
</evidence>
<feature type="region of interest" description="Disordered" evidence="5">
    <location>
        <begin position="419"/>
        <end position="445"/>
    </location>
</feature>
<dbReference type="GO" id="GO:0043409">
    <property type="term" value="P:negative regulation of MAPK cascade"/>
    <property type="evidence" value="ECO:0007669"/>
    <property type="project" value="TreeGrafter"/>
</dbReference>
<evidence type="ECO:0000259" key="8">
    <source>
        <dbReference type="PROSITE" id="PS50206"/>
    </source>
</evidence>
<comment type="caution">
    <text evidence="9">The sequence shown here is derived from an EMBL/GenBank/DDBJ whole genome shotgun (WGS) entry which is preliminary data.</text>
</comment>
<sequence>MSCLSTRAKQHTCAVHIDKPNGFLRVKAENVLQRLRQVRSTNVDSRSIIVDVRDARGFQGGHILTAIPLNCQTKTMARRAIVEWDTMFGDQSSCSAPSIDDDSKSTQVPRVSGPSVTIYDQEGSCPFCEENSPVGFFINSLLIRGNDVYFMEGGFEAFQRLHSADFIVRCSLVDTLSTPDGLSRSESVTSSITLSSHSRIQSVATSRVTIHSDPSERTFPIRSFVQPLQTACPKATKSHRLFLGHCVHANRSTVTKVGKCPNSNVDGADDILDTRVSKILPYLFIGNARDAQDRTLLRHLGITHIVNVSNSVPMPFQGTAEFKYLRLPASDTNQQNLRPAFDSAIAFINKARESNGIILVHCHAGISRSVAVVMAYLMFVWRHFNVVRALDFIHSRRPVAEPNLHFMGQLQRFYDELHQQPNPSQTDIGSSNPLPDPSACSPNLY</sequence>